<dbReference type="EMBL" id="OU015566">
    <property type="protein sequence ID" value="CAG5102269.1"/>
    <property type="molecule type" value="Genomic_DNA"/>
</dbReference>
<dbReference type="Proteomes" id="UP001158576">
    <property type="component" value="Chromosome 1"/>
</dbReference>
<proteinExistence type="predicted"/>
<sequence>MKIEEWKKKNNITNIPDDIIHYKDTTLSALKNVFYEESDEWNLLGSVPVFDNVRVAPRLLFLFIISVVGSVFAHITIAMTLWYYDGRHENMYNFSPRRSKFAYNLAKFFQVFKADKYNIPLLILLNVDPVKYSDMKSDLKKKDYQAAWQFYGKMISHFWGTILTLAITISTIAILIDIHVESNCAISALE</sequence>
<evidence type="ECO:0000256" key="1">
    <source>
        <dbReference type="SAM" id="Phobius"/>
    </source>
</evidence>
<keyword evidence="1" id="KW-0472">Membrane</keyword>
<gene>
    <name evidence="2" type="ORF">OKIOD_LOCUS8987</name>
</gene>
<feature type="transmembrane region" description="Helical" evidence="1">
    <location>
        <begin position="158"/>
        <end position="176"/>
    </location>
</feature>
<feature type="transmembrane region" description="Helical" evidence="1">
    <location>
        <begin position="59"/>
        <end position="84"/>
    </location>
</feature>
<reference evidence="2 3" key="1">
    <citation type="submission" date="2021-04" db="EMBL/GenBank/DDBJ databases">
        <authorList>
            <person name="Bliznina A."/>
        </authorList>
    </citation>
    <scope>NUCLEOTIDE SEQUENCE [LARGE SCALE GENOMIC DNA]</scope>
</reference>
<evidence type="ECO:0000313" key="2">
    <source>
        <dbReference type="EMBL" id="CAG5102269.1"/>
    </source>
</evidence>
<keyword evidence="1" id="KW-0812">Transmembrane</keyword>
<keyword evidence="1" id="KW-1133">Transmembrane helix</keyword>
<accession>A0ABN7SPD4</accession>
<name>A0ABN7SPD4_OIKDI</name>
<organism evidence="2 3">
    <name type="scientific">Oikopleura dioica</name>
    <name type="common">Tunicate</name>
    <dbReference type="NCBI Taxonomy" id="34765"/>
    <lineage>
        <taxon>Eukaryota</taxon>
        <taxon>Metazoa</taxon>
        <taxon>Chordata</taxon>
        <taxon>Tunicata</taxon>
        <taxon>Appendicularia</taxon>
        <taxon>Copelata</taxon>
        <taxon>Oikopleuridae</taxon>
        <taxon>Oikopleura</taxon>
    </lineage>
</organism>
<keyword evidence="3" id="KW-1185">Reference proteome</keyword>
<evidence type="ECO:0000313" key="3">
    <source>
        <dbReference type="Proteomes" id="UP001158576"/>
    </source>
</evidence>
<protein>
    <submittedName>
        <fullName evidence="2">Oidioi.mRNA.OKI2018_I69.chr1.g222.t1.cds</fullName>
    </submittedName>
</protein>